<sequence length="416" mass="45676">MPQPTSPVRVLVAPHNFEIGGSQINALELAVAVAKLPGYEVILYAPDGELTERARQTGLELHLSTLREHAPSLPRIQELSKLVDHAAIDLVHTYEWAPTVDAVIALAWTRRLPLLSTILSMDYPCFLPPEVPTLFGTKEMWTQALCEGRKAYLLEPPVDTERFRPDAVDASTVSAVRKECDAAADEKLIVVVSRLNAVLKLDGLLALVKAAGEVARSFRIKLAIIGDGPARELVHQEAENVNKCAGRTVIHLLGARHDPLPYYAAADLVVGMGSSALRAMAVGKPLLVQGEKGFWKVADEDSAELFLSQGWYGIGDGGASVKNCVAQLKKLLEARKENLDLLGRFGRKLVVDEYSLTSAAEYLAWIYRQVLAAPKVSKGDGLVNIARLFREMTKYHTATRYPWVRTASRRLRGFPS</sequence>
<dbReference type="Pfam" id="PF13692">
    <property type="entry name" value="Glyco_trans_1_4"/>
    <property type="match status" value="1"/>
</dbReference>
<reference evidence="2 3" key="1">
    <citation type="submission" date="2020-10" db="EMBL/GenBank/DDBJ databases">
        <title>Aquamicrobium zhengzhouensis sp. nov., a exopolysaccharide producing bacterium isolated from farmland soil.</title>
        <authorList>
            <person name="Wang X."/>
        </authorList>
    </citation>
    <scope>NUCLEOTIDE SEQUENCE [LARGE SCALE GENOMIC DNA]</scope>
    <source>
        <strain evidence="3">cd-1</strain>
    </source>
</reference>
<dbReference type="Gene3D" id="3.40.50.2000">
    <property type="entry name" value="Glycogen Phosphorylase B"/>
    <property type="match status" value="2"/>
</dbReference>
<dbReference type="InterPro" id="IPR050194">
    <property type="entry name" value="Glycosyltransferase_grp1"/>
</dbReference>
<dbReference type="SUPFAM" id="SSF53756">
    <property type="entry name" value="UDP-Glycosyltransferase/glycogen phosphorylase"/>
    <property type="match status" value="1"/>
</dbReference>
<dbReference type="Proteomes" id="UP000601789">
    <property type="component" value="Unassembled WGS sequence"/>
</dbReference>
<comment type="caution">
    <text evidence="2">The sequence shown here is derived from an EMBL/GenBank/DDBJ whole genome shotgun (WGS) entry which is preliminary data.</text>
</comment>
<evidence type="ECO:0000313" key="2">
    <source>
        <dbReference type="EMBL" id="MBI1620640.1"/>
    </source>
</evidence>
<dbReference type="EMBL" id="JADGMQ010000004">
    <property type="protein sequence ID" value="MBI1620640.1"/>
    <property type="molecule type" value="Genomic_DNA"/>
</dbReference>
<dbReference type="PANTHER" id="PTHR45947">
    <property type="entry name" value="SULFOQUINOVOSYL TRANSFERASE SQD2"/>
    <property type="match status" value="1"/>
</dbReference>
<accession>A0ABS0SBG6</accession>
<organism evidence="2 3">
    <name type="scientific">Aquamicrobium zhengzhouense</name>
    <dbReference type="NCBI Taxonomy" id="2781738"/>
    <lineage>
        <taxon>Bacteria</taxon>
        <taxon>Pseudomonadati</taxon>
        <taxon>Pseudomonadota</taxon>
        <taxon>Alphaproteobacteria</taxon>
        <taxon>Hyphomicrobiales</taxon>
        <taxon>Phyllobacteriaceae</taxon>
        <taxon>Aquamicrobium</taxon>
    </lineage>
</organism>
<name>A0ABS0SBG6_9HYPH</name>
<dbReference type="PANTHER" id="PTHR45947:SF3">
    <property type="entry name" value="SULFOQUINOVOSYL TRANSFERASE SQD2"/>
    <property type="match status" value="1"/>
</dbReference>
<evidence type="ECO:0000259" key="1">
    <source>
        <dbReference type="Pfam" id="PF13439"/>
    </source>
</evidence>
<evidence type="ECO:0000313" key="3">
    <source>
        <dbReference type="Proteomes" id="UP000601789"/>
    </source>
</evidence>
<dbReference type="Pfam" id="PF13439">
    <property type="entry name" value="Glyco_transf_4"/>
    <property type="match status" value="1"/>
</dbReference>
<gene>
    <name evidence="2" type="ORF">IOD40_08190</name>
</gene>
<keyword evidence="3" id="KW-1185">Reference proteome</keyword>
<dbReference type="InterPro" id="IPR028098">
    <property type="entry name" value="Glyco_trans_4-like_N"/>
</dbReference>
<proteinExistence type="predicted"/>
<feature type="domain" description="Glycosyltransferase subfamily 4-like N-terminal" evidence="1">
    <location>
        <begin position="19"/>
        <end position="118"/>
    </location>
</feature>
<dbReference type="RefSeq" id="WP_198476052.1">
    <property type="nucleotide sequence ID" value="NZ_JADGMQ010000004.1"/>
</dbReference>
<protein>
    <submittedName>
        <fullName evidence="2">Glycosyltransferase</fullName>
    </submittedName>
</protein>